<evidence type="ECO:0000256" key="1">
    <source>
        <dbReference type="SAM" id="SignalP"/>
    </source>
</evidence>
<dbReference type="Pfam" id="PF00395">
    <property type="entry name" value="SLH"/>
    <property type="match status" value="2"/>
</dbReference>
<feature type="chain" id="PRO_5046839986" evidence="1">
    <location>
        <begin position="29"/>
        <end position="408"/>
    </location>
</feature>
<feature type="signal peptide" evidence="1">
    <location>
        <begin position="1"/>
        <end position="28"/>
    </location>
</feature>
<accession>A0ABY4RWW9</accession>
<feature type="domain" description="SLH" evidence="2">
    <location>
        <begin position="26"/>
        <end position="89"/>
    </location>
</feature>
<keyword evidence="4" id="KW-1185">Reference proteome</keyword>
<dbReference type="RefSeq" id="WP_249862177.1">
    <property type="nucleotide sequence ID" value="NZ_CP027059.1"/>
</dbReference>
<proteinExistence type="predicted"/>
<feature type="domain" description="SLH" evidence="2">
    <location>
        <begin position="107"/>
        <end position="190"/>
    </location>
</feature>
<protein>
    <submittedName>
        <fullName evidence="3">Cellulosome-anchoring protein</fullName>
    </submittedName>
</protein>
<dbReference type="EMBL" id="CP027059">
    <property type="protein sequence ID" value="UQZ86657.1"/>
    <property type="molecule type" value="Genomic_DNA"/>
</dbReference>
<dbReference type="InterPro" id="IPR001119">
    <property type="entry name" value="SLH_dom"/>
</dbReference>
<gene>
    <name evidence="3" type="primary">ancA_12</name>
    <name evidence="3" type="ORF">SK3146_05950</name>
</gene>
<reference evidence="3" key="2">
    <citation type="journal article" date="2021" name="J Anim Sci Technol">
        <title>Complete genome sequence of Paenibacillus konkukensis sp. nov. SK3146 as a potential probiotic strain.</title>
        <authorList>
            <person name="Jung H.I."/>
            <person name="Park S."/>
            <person name="Niu K.M."/>
            <person name="Lee S.W."/>
            <person name="Kothari D."/>
            <person name="Yi K.J."/>
            <person name="Kim S.K."/>
        </authorList>
    </citation>
    <scope>NUCLEOTIDE SEQUENCE</scope>
    <source>
        <strain evidence="3">SK3146</strain>
    </source>
</reference>
<evidence type="ECO:0000313" key="3">
    <source>
        <dbReference type="EMBL" id="UQZ86657.1"/>
    </source>
</evidence>
<dbReference type="Proteomes" id="UP001057134">
    <property type="component" value="Chromosome"/>
</dbReference>
<sequence>MNRLMKLTLSVLVAAALLQEAGSGTAEASSLDDIHDHWGEPQITAAVQEGYVDGYPDGTFKPEQNVSRAEFIKLVADALQWDQPEAATGAWYTPYLNASLARGIYKSGEFPEDRLEDPISREEMARMAVRAIGIDQTDTRKWLYLAALKGIINGLDQTGTLAPDEPTTRAQAVTVIGRIKQLRAGISLPADAYVIAEAEMYWHRTNLLSALPQYFDETGGADYREELSTHSIMNGNMTCSLDRYVVVDMDNPHDPNRFLVPDDLQWADTAEKKIKDVGESGIYVLVSEQTLRIQSFPAQSNAVKPCYASFMDKLYDDTGELRAQGHPYQVAPADHYTPIGNNRFSLKYGGAVTGNAGEQVIRPFTSYEVLPKGQLASPDPNRQVRVVFKGIGAEGPTHIIYAGNAKSK</sequence>
<organism evidence="3 4">
    <name type="scientific">Paenibacillus konkukensis</name>
    <dbReference type="NCBI Taxonomy" id="2020716"/>
    <lineage>
        <taxon>Bacteria</taxon>
        <taxon>Bacillati</taxon>
        <taxon>Bacillota</taxon>
        <taxon>Bacilli</taxon>
        <taxon>Bacillales</taxon>
        <taxon>Paenibacillaceae</taxon>
        <taxon>Paenibacillus</taxon>
    </lineage>
</organism>
<evidence type="ECO:0000259" key="2">
    <source>
        <dbReference type="PROSITE" id="PS51272"/>
    </source>
</evidence>
<name>A0ABY4RWW9_9BACL</name>
<keyword evidence="1" id="KW-0732">Signal</keyword>
<dbReference type="PROSITE" id="PS51272">
    <property type="entry name" value="SLH"/>
    <property type="match status" value="2"/>
</dbReference>
<reference evidence="3" key="1">
    <citation type="submission" date="2018-02" db="EMBL/GenBank/DDBJ databases">
        <authorList>
            <person name="Kim S.-K."/>
            <person name="Jung H.-I."/>
            <person name="Lee S.-W."/>
        </authorList>
    </citation>
    <scope>NUCLEOTIDE SEQUENCE</scope>
    <source>
        <strain evidence="3">SK3146</strain>
    </source>
</reference>
<evidence type="ECO:0000313" key="4">
    <source>
        <dbReference type="Proteomes" id="UP001057134"/>
    </source>
</evidence>